<feature type="domain" description="PAC" evidence="1">
    <location>
        <begin position="273"/>
        <end position="324"/>
    </location>
</feature>
<gene>
    <name evidence="3" type="ORF">FHS99_003333</name>
</gene>
<evidence type="ECO:0000259" key="2">
    <source>
        <dbReference type="PROSITE" id="PS50887"/>
    </source>
</evidence>
<dbReference type="InterPro" id="IPR043128">
    <property type="entry name" value="Rev_trsase/Diguanyl_cyclase"/>
</dbReference>
<proteinExistence type="predicted"/>
<protein>
    <submittedName>
        <fullName evidence="3">Diguanylate cyclase (GGDEF)-like protein/PAS domain S-box-containing protein</fullName>
    </submittedName>
</protein>
<dbReference type="PANTHER" id="PTHR43102">
    <property type="entry name" value="SLR1143 PROTEIN"/>
    <property type="match status" value="1"/>
</dbReference>
<dbReference type="InterPro" id="IPR029787">
    <property type="entry name" value="Nucleotide_cyclase"/>
</dbReference>
<dbReference type="AlphaFoldDB" id="A0A7W9BVJ0"/>
<feature type="domain" description="GGDEF" evidence="2">
    <location>
        <begin position="356"/>
        <end position="489"/>
    </location>
</feature>
<dbReference type="SUPFAM" id="SSF55785">
    <property type="entry name" value="PYP-like sensor domain (PAS domain)"/>
    <property type="match status" value="1"/>
</dbReference>
<organism evidence="3 4">
    <name type="scientific">Sphingomonas prati</name>
    <dbReference type="NCBI Taxonomy" id="1843237"/>
    <lineage>
        <taxon>Bacteria</taxon>
        <taxon>Pseudomonadati</taxon>
        <taxon>Pseudomonadota</taxon>
        <taxon>Alphaproteobacteria</taxon>
        <taxon>Sphingomonadales</taxon>
        <taxon>Sphingomonadaceae</taxon>
        <taxon>Sphingomonas</taxon>
    </lineage>
</organism>
<dbReference type="InterPro" id="IPR000700">
    <property type="entry name" value="PAS-assoc_C"/>
</dbReference>
<dbReference type="SUPFAM" id="SSF55073">
    <property type="entry name" value="Nucleotide cyclase"/>
    <property type="match status" value="1"/>
</dbReference>
<keyword evidence="4" id="KW-1185">Reference proteome</keyword>
<dbReference type="SUPFAM" id="SSF55781">
    <property type="entry name" value="GAF domain-like"/>
    <property type="match status" value="1"/>
</dbReference>
<dbReference type="InterPro" id="IPR013655">
    <property type="entry name" value="PAS_fold_3"/>
</dbReference>
<dbReference type="PROSITE" id="PS50113">
    <property type="entry name" value="PAC"/>
    <property type="match status" value="1"/>
</dbReference>
<dbReference type="RefSeq" id="WP_157177802.1">
    <property type="nucleotide sequence ID" value="NZ_BMJP01000007.1"/>
</dbReference>
<dbReference type="PANTHER" id="PTHR43102:SF2">
    <property type="entry name" value="GAF DOMAIN-CONTAINING PROTEIN"/>
    <property type="match status" value="1"/>
</dbReference>
<dbReference type="InterPro" id="IPR000014">
    <property type="entry name" value="PAS"/>
</dbReference>
<dbReference type="OrthoDB" id="315417at2"/>
<dbReference type="Pfam" id="PF08447">
    <property type="entry name" value="PAS_3"/>
    <property type="match status" value="1"/>
</dbReference>
<dbReference type="EMBL" id="JACIJR010000009">
    <property type="protein sequence ID" value="MBB5730826.1"/>
    <property type="molecule type" value="Genomic_DNA"/>
</dbReference>
<dbReference type="SMART" id="SM00065">
    <property type="entry name" value="GAF"/>
    <property type="match status" value="1"/>
</dbReference>
<accession>A0A7W9BVJ0</accession>
<dbReference type="CDD" id="cd01949">
    <property type="entry name" value="GGDEF"/>
    <property type="match status" value="1"/>
</dbReference>
<evidence type="ECO:0000259" key="1">
    <source>
        <dbReference type="PROSITE" id="PS50113"/>
    </source>
</evidence>
<comment type="caution">
    <text evidence="3">The sequence shown here is derived from an EMBL/GenBank/DDBJ whole genome shotgun (WGS) entry which is preliminary data.</text>
</comment>
<dbReference type="Gene3D" id="3.30.450.20">
    <property type="entry name" value="PAS domain"/>
    <property type="match status" value="1"/>
</dbReference>
<dbReference type="InterPro" id="IPR003018">
    <property type="entry name" value="GAF"/>
</dbReference>
<dbReference type="SMART" id="SM00267">
    <property type="entry name" value="GGDEF"/>
    <property type="match status" value="1"/>
</dbReference>
<dbReference type="Pfam" id="PF01590">
    <property type="entry name" value="GAF"/>
    <property type="match status" value="1"/>
</dbReference>
<dbReference type="Gene3D" id="3.30.70.270">
    <property type="match status" value="1"/>
</dbReference>
<evidence type="ECO:0000313" key="4">
    <source>
        <dbReference type="Proteomes" id="UP000546701"/>
    </source>
</evidence>
<dbReference type="PROSITE" id="PS50887">
    <property type="entry name" value="GGDEF"/>
    <property type="match status" value="1"/>
</dbReference>
<dbReference type="InterPro" id="IPR035965">
    <property type="entry name" value="PAS-like_dom_sf"/>
</dbReference>
<reference evidence="3 4" key="1">
    <citation type="submission" date="2020-08" db="EMBL/GenBank/DDBJ databases">
        <title>Genomic Encyclopedia of Type Strains, Phase IV (KMG-IV): sequencing the most valuable type-strain genomes for metagenomic binning, comparative biology and taxonomic classification.</title>
        <authorList>
            <person name="Goeker M."/>
        </authorList>
    </citation>
    <scope>NUCLEOTIDE SEQUENCE [LARGE SCALE GENOMIC DNA]</scope>
    <source>
        <strain evidence="3 4">DSM 103336</strain>
    </source>
</reference>
<dbReference type="Gene3D" id="3.30.450.40">
    <property type="match status" value="1"/>
</dbReference>
<dbReference type="Pfam" id="PF00990">
    <property type="entry name" value="GGDEF"/>
    <property type="match status" value="1"/>
</dbReference>
<dbReference type="NCBIfam" id="TIGR00254">
    <property type="entry name" value="GGDEF"/>
    <property type="match status" value="1"/>
</dbReference>
<name>A0A7W9BVJ0_9SPHN</name>
<dbReference type="InterPro" id="IPR000160">
    <property type="entry name" value="GGDEF_dom"/>
</dbReference>
<evidence type="ECO:0000313" key="3">
    <source>
        <dbReference type="EMBL" id="MBB5730826.1"/>
    </source>
</evidence>
<dbReference type="Proteomes" id="UP000546701">
    <property type="component" value="Unassembled WGS sequence"/>
</dbReference>
<dbReference type="NCBIfam" id="TIGR00229">
    <property type="entry name" value="sensory_box"/>
    <property type="match status" value="1"/>
</dbReference>
<sequence length="489" mass="54331">MLDYPIFNIQDGYCLMPKQFATTRLFALQSLELLDSDPEPEFDSITSAAQHLFGCKIALVSLVDKDRQWFKAKCGLGEAETPRDVSFCAHAVEADDDLIVPDATLDRRFRDNPLVIGPPYIRMYVGVPLRVSDPSGNLVPIGTLCVIDDTPREPAADQIEHLRGMARVLGALCQLRRNNRENLKLALERNNAVLSAERLSKQLLQAERMAEIGSWRLDLATSKVSWSEQVFKIHGLPASEHPDLDAALEFYPPEDRTRILEAVAACSEHGAPYDLELDFIDAQARHRRVRALGEVEMQNGQAAAIVGVFQDITERYRAERRLHQLAYTDELTQLPGRRWLNDELDRLVSKARISGEPLAVALLDLDHFKQVNDQFGHAAGDDVLRNTASTLRDAPYFTNHFAARLGGDEFVLILRGEDAGQHCAIGLDRLRSDLRQQVRVGDAIVEVSATIGVARATNVLCSRSSLLGSADAALYDAKIVRRGTTKFAA</sequence>
<dbReference type="InterPro" id="IPR029016">
    <property type="entry name" value="GAF-like_dom_sf"/>
</dbReference>